<sequence>MRLLTFSSLYPNATTPHHGIFVETRLRQLLGTKPIEARVMAPVPWFPFTHERFGDYARQARIPKTEVRHGISIEHPRYPLIPKFGMNLAPWGMALACLPLLRAQIRHGQDFDLIDAHYFYPDGVAATLLGRWLKKPVFITARGNDLNLLPKYPIPRALIQRAARHAAHLITVSGALKRELLHLGVNEHKITVLRNGVDLSLFQPTEREETRKKLGINGPLLVSVGHLISRKGHDLVVRALESLPSFHLLIIGSGPEQKTLERLVQERGLTQRVQFKTHIPQVELAKHYSAADALVLASASEGWANVLLEAMACGTPVVSTAVGGSPELITEPCAGRLVQERTPEALSQAIIDLFSALPHREDTRKFASRFSWDETSEGQMALFQTILSRH</sequence>
<organism evidence="3">
    <name type="scientific">mine drainage metagenome</name>
    <dbReference type="NCBI Taxonomy" id="410659"/>
    <lineage>
        <taxon>unclassified sequences</taxon>
        <taxon>metagenomes</taxon>
        <taxon>ecological metagenomes</taxon>
    </lineage>
</organism>
<keyword evidence="3" id="KW-0328">Glycosyltransferase</keyword>
<dbReference type="InterPro" id="IPR050194">
    <property type="entry name" value="Glycosyltransferase_grp1"/>
</dbReference>
<dbReference type="EC" id="2.4.-.-" evidence="3"/>
<dbReference type="CDD" id="cd03798">
    <property type="entry name" value="GT4_WlbH-like"/>
    <property type="match status" value="1"/>
</dbReference>
<evidence type="ECO:0000259" key="2">
    <source>
        <dbReference type="Pfam" id="PF13439"/>
    </source>
</evidence>
<dbReference type="PANTHER" id="PTHR45947">
    <property type="entry name" value="SULFOQUINOVOSYL TRANSFERASE SQD2"/>
    <property type="match status" value="1"/>
</dbReference>
<dbReference type="AlphaFoldDB" id="A0A3P3ZLT9"/>
<name>A0A3P3ZLT9_9ZZZZ</name>
<dbReference type="InterPro" id="IPR001296">
    <property type="entry name" value="Glyco_trans_1"/>
</dbReference>
<dbReference type="Pfam" id="PF13439">
    <property type="entry name" value="Glyco_transf_4"/>
    <property type="match status" value="1"/>
</dbReference>
<dbReference type="EMBL" id="UOYP01000062">
    <property type="protein sequence ID" value="VAY86929.1"/>
    <property type="molecule type" value="Genomic_DNA"/>
</dbReference>
<dbReference type="PANTHER" id="PTHR45947:SF15">
    <property type="entry name" value="TEICHURONIC ACID BIOSYNTHESIS GLYCOSYLTRANSFERASE TUAC-RELATED"/>
    <property type="match status" value="1"/>
</dbReference>
<reference evidence="3" key="1">
    <citation type="submission" date="2018-10" db="EMBL/GenBank/DDBJ databases">
        <authorList>
            <person name="Plewniak F."/>
        </authorList>
    </citation>
    <scope>NUCLEOTIDE SEQUENCE</scope>
</reference>
<gene>
    <name evidence="3" type="primary">tuaC</name>
    <name evidence="3" type="ORF">CARN8_1540004</name>
</gene>
<protein>
    <submittedName>
        <fullName evidence="3">Putative teichuronic acid biosynthesis glycosyltransferase TuaC</fullName>
        <ecNumber evidence="3">2.4.-.-</ecNumber>
    </submittedName>
</protein>
<dbReference type="SUPFAM" id="SSF53756">
    <property type="entry name" value="UDP-Glycosyltransferase/glycogen phosphorylase"/>
    <property type="match status" value="1"/>
</dbReference>
<keyword evidence="3" id="KW-0808">Transferase</keyword>
<dbReference type="GO" id="GO:0016757">
    <property type="term" value="F:glycosyltransferase activity"/>
    <property type="evidence" value="ECO:0007669"/>
    <property type="project" value="UniProtKB-KW"/>
</dbReference>
<feature type="domain" description="Glycosyl transferase family 1" evidence="1">
    <location>
        <begin position="207"/>
        <end position="367"/>
    </location>
</feature>
<dbReference type="InterPro" id="IPR028098">
    <property type="entry name" value="Glyco_trans_4-like_N"/>
</dbReference>
<evidence type="ECO:0000313" key="3">
    <source>
        <dbReference type="EMBL" id="VAY86929.1"/>
    </source>
</evidence>
<accession>A0A3P3ZLT9</accession>
<dbReference type="Gene3D" id="3.40.50.2000">
    <property type="entry name" value="Glycogen Phosphorylase B"/>
    <property type="match status" value="2"/>
</dbReference>
<proteinExistence type="predicted"/>
<evidence type="ECO:0000259" key="1">
    <source>
        <dbReference type="Pfam" id="PF00534"/>
    </source>
</evidence>
<feature type="domain" description="Glycosyltransferase subfamily 4-like N-terminal" evidence="2">
    <location>
        <begin position="83"/>
        <end position="200"/>
    </location>
</feature>
<dbReference type="Pfam" id="PF00534">
    <property type="entry name" value="Glycos_transf_1"/>
    <property type="match status" value="1"/>
</dbReference>